<dbReference type="AlphaFoldDB" id="A0AAE4C830"/>
<dbReference type="RefSeq" id="WP_310363608.1">
    <property type="nucleotide sequence ID" value="NZ_JAVDYB010000001.1"/>
</dbReference>
<name>A0AAE4C830_9ACTN</name>
<comment type="caution">
    <text evidence="2">The sequence shown here is derived from an EMBL/GenBank/DDBJ whole genome shotgun (WGS) entry which is preliminary data.</text>
</comment>
<evidence type="ECO:0000256" key="1">
    <source>
        <dbReference type="SAM" id="SignalP"/>
    </source>
</evidence>
<evidence type="ECO:0008006" key="4">
    <source>
        <dbReference type="Google" id="ProtNLM"/>
    </source>
</evidence>
<proteinExistence type="predicted"/>
<evidence type="ECO:0000313" key="2">
    <source>
        <dbReference type="EMBL" id="MDR7274212.1"/>
    </source>
</evidence>
<keyword evidence="1" id="KW-0732">Signal</keyword>
<sequence>MTGTIGWRVIGSVWSALILLACTGVTAAVAAAQSSHTTTVHHGIRSLVVELDEGRLTVRRGGPDVRVHRHLSWSWFAPRVTERRDDSTLTLGAGCATRVSDRSDIVVAVNCSIDYEIEVPPDLTLTATTTSGIEVDGLTGAANLTCEEGDIVVTGAGGPVVARTYIGDVDVVFVRPPLTADLTTGEGNIRMLVPPGHDYRVSSSARHTASAVVSAPSAAHQLIARGDGTVSIGYTAGPG</sequence>
<accession>A0AAE4C830</accession>
<feature type="signal peptide" evidence="1">
    <location>
        <begin position="1"/>
        <end position="27"/>
    </location>
</feature>
<organism evidence="2 3">
    <name type="scientific">Catenuloplanes atrovinosus</name>
    <dbReference type="NCBI Taxonomy" id="137266"/>
    <lineage>
        <taxon>Bacteria</taxon>
        <taxon>Bacillati</taxon>
        <taxon>Actinomycetota</taxon>
        <taxon>Actinomycetes</taxon>
        <taxon>Micromonosporales</taxon>
        <taxon>Micromonosporaceae</taxon>
        <taxon>Catenuloplanes</taxon>
    </lineage>
</organism>
<protein>
    <recommendedName>
        <fullName evidence="4">Adhesin domain-containing protein</fullName>
    </recommendedName>
</protein>
<gene>
    <name evidence="2" type="ORF">J2S41_000990</name>
</gene>
<reference evidence="2" key="1">
    <citation type="submission" date="2023-07" db="EMBL/GenBank/DDBJ databases">
        <title>Sequencing the genomes of 1000 actinobacteria strains.</title>
        <authorList>
            <person name="Klenk H.-P."/>
        </authorList>
    </citation>
    <scope>NUCLEOTIDE SEQUENCE</scope>
    <source>
        <strain evidence="2">DSM 44707</strain>
    </source>
</reference>
<evidence type="ECO:0000313" key="3">
    <source>
        <dbReference type="Proteomes" id="UP001183643"/>
    </source>
</evidence>
<feature type="chain" id="PRO_5042140278" description="Adhesin domain-containing protein" evidence="1">
    <location>
        <begin position="28"/>
        <end position="239"/>
    </location>
</feature>
<dbReference type="EMBL" id="JAVDYB010000001">
    <property type="protein sequence ID" value="MDR7274212.1"/>
    <property type="molecule type" value="Genomic_DNA"/>
</dbReference>
<dbReference type="Proteomes" id="UP001183643">
    <property type="component" value="Unassembled WGS sequence"/>
</dbReference>
<keyword evidence="3" id="KW-1185">Reference proteome</keyword>